<comment type="caution">
    <text evidence="1">The sequence shown here is derived from an EMBL/GenBank/DDBJ whole genome shotgun (WGS) entry which is preliminary data.</text>
</comment>
<evidence type="ECO:0000313" key="1">
    <source>
        <dbReference type="EMBL" id="MCO6047416.1"/>
    </source>
</evidence>
<evidence type="ECO:0000313" key="2">
    <source>
        <dbReference type="Proteomes" id="UP001155241"/>
    </source>
</evidence>
<gene>
    <name evidence="1" type="ORF">NG895_26230</name>
</gene>
<evidence type="ECO:0008006" key="3">
    <source>
        <dbReference type="Google" id="ProtNLM"/>
    </source>
</evidence>
<dbReference type="AlphaFoldDB" id="A0A9X2FJL3"/>
<dbReference type="RefSeq" id="WP_252855526.1">
    <property type="nucleotide sequence ID" value="NZ_JAMXLR010000092.1"/>
</dbReference>
<dbReference type="EMBL" id="JAMXLR010000092">
    <property type="protein sequence ID" value="MCO6047416.1"/>
    <property type="molecule type" value="Genomic_DNA"/>
</dbReference>
<sequence length="190" mass="20197">MRLIASVAVLIGLNSIATGQTYVLEGQIISGTTLFTVDEPRPGIVFDGMGYPEGGYPVDYSGLLSVNADQGLWTFGFSATDDLETVDHTVDGPSAAEELPTNVLLASTTDLTIDFNSGFGWTTDFELEIDLPSETGSWTWSQDCAFCDLAWALPGATATVTSVTVVPEPTSVTLLLVGLVGVRLVSRRRN</sequence>
<organism evidence="1 2">
    <name type="scientific">Aeoliella straminimaris</name>
    <dbReference type="NCBI Taxonomy" id="2954799"/>
    <lineage>
        <taxon>Bacteria</taxon>
        <taxon>Pseudomonadati</taxon>
        <taxon>Planctomycetota</taxon>
        <taxon>Planctomycetia</taxon>
        <taxon>Pirellulales</taxon>
        <taxon>Lacipirellulaceae</taxon>
        <taxon>Aeoliella</taxon>
    </lineage>
</organism>
<proteinExistence type="predicted"/>
<name>A0A9X2FJL3_9BACT</name>
<accession>A0A9X2FJL3</accession>
<protein>
    <recommendedName>
        <fullName evidence="3">PEP-CTERM protein-sorting domain-containing protein</fullName>
    </recommendedName>
</protein>
<reference evidence="1" key="1">
    <citation type="submission" date="2022-06" db="EMBL/GenBank/DDBJ databases">
        <title>Aeoliella straminimaris, a novel planctomycete from sediments.</title>
        <authorList>
            <person name="Vitorino I.R."/>
            <person name="Lage O.M."/>
        </authorList>
    </citation>
    <scope>NUCLEOTIDE SEQUENCE</scope>
    <source>
        <strain evidence="1">ICT_H6.2</strain>
    </source>
</reference>
<dbReference type="Proteomes" id="UP001155241">
    <property type="component" value="Unassembled WGS sequence"/>
</dbReference>
<keyword evidence="2" id="KW-1185">Reference proteome</keyword>